<dbReference type="Proteomes" id="UP000276741">
    <property type="component" value="Chromosome"/>
</dbReference>
<protein>
    <recommendedName>
        <fullName evidence="9">Aspartate--tRNA(Asp/Asn) ligase</fullName>
        <ecNumber evidence="9">6.1.1.23</ecNumber>
    </recommendedName>
    <alternativeName>
        <fullName evidence="9">Aspartyl-tRNA synthetase</fullName>
        <shortName evidence="9">AspRS</shortName>
    </alternativeName>
    <alternativeName>
        <fullName evidence="9">Non-discriminating aspartyl-tRNA synthetase</fullName>
        <shortName evidence="9">ND-AspRS</shortName>
    </alternativeName>
</protein>
<evidence type="ECO:0000256" key="6">
    <source>
        <dbReference type="ARBA" id="ARBA00022840"/>
    </source>
</evidence>
<gene>
    <name evidence="9" type="primary">aspS</name>
    <name evidence="12" type="ORF">GCM10007116_13060</name>
    <name evidence="11" type="ORF">HS1genome_0852</name>
</gene>
<feature type="binding site" evidence="9">
    <location>
        <position position="356"/>
    </location>
    <ligand>
        <name>Mg(2+)</name>
        <dbReference type="ChEBI" id="CHEBI:18420"/>
        <label>2</label>
    </ligand>
</feature>
<feature type="binding site" evidence="9">
    <location>
        <position position="168"/>
    </location>
    <ligand>
        <name>L-aspartate</name>
        <dbReference type="ChEBI" id="CHEBI:29991"/>
    </ligand>
</feature>
<keyword evidence="5 9" id="KW-0547">Nucleotide-binding</keyword>
<feature type="binding site" evidence="9">
    <location>
        <position position="353"/>
    </location>
    <ligand>
        <name>Mg(2+)</name>
        <dbReference type="ChEBI" id="CHEBI:18420"/>
        <label>3</label>
    </ligand>
</feature>
<dbReference type="InterPro" id="IPR006195">
    <property type="entry name" value="aa-tRNA-synth_II"/>
</dbReference>
<evidence type="ECO:0000256" key="8">
    <source>
        <dbReference type="ARBA" id="ARBA00023146"/>
    </source>
</evidence>
<dbReference type="EC" id="6.1.1.23" evidence="9"/>
<dbReference type="InterPro" id="IPR002312">
    <property type="entry name" value="Asp/Asn-tRNA-synth_IIb"/>
</dbReference>
<evidence type="ECO:0000313" key="11">
    <source>
        <dbReference type="EMBL" id="BBD72463.1"/>
    </source>
</evidence>
<evidence type="ECO:0000313" key="13">
    <source>
        <dbReference type="Proteomes" id="UP000276741"/>
    </source>
</evidence>
<name>A0A348B2R1_9CREN</name>
<feature type="binding site" evidence="9">
    <location>
        <begin position="211"/>
        <end position="213"/>
    </location>
    <ligand>
        <name>ATP</name>
        <dbReference type="ChEBI" id="CHEBI:30616"/>
    </ligand>
</feature>
<evidence type="ECO:0000256" key="4">
    <source>
        <dbReference type="ARBA" id="ARBA00022598"/>
    </source>
</evidence>
<evidence type="ECO:0000256" key="7">
    <source>
        <dbReference type="ARBA" id="ARBA00022917"/>
    </source>
</evidence>
<keyword evidence="3 9" id="KW-0963">Cytoplasm</keyword>
<evidence type="ECO:0000256" key="2">
    <source>
        <dbReference type="ARBA" id="ARBA00005312"/>
    </source>
</evidence>
<evidence type="ECO:0000256" key="1">
    <source>
        <dbReference type="ARBA" id="ARBA00004496"/>
    </source>
</evidence>
<feature type="binding site" evidence="9">
    <location>
        <position position="353"/>
    </location>
    <ligand>
        <name>ATP</name>
        <dbReference type="ChEBI" id="CHEBI:30616"/>
    </ligand>
</feature>
<dbReference type="SUPFAM" id="SSF50249">
    <property type="entry name" value="Nucleic acid-binding proteins"/>
    <property type="match status" value="1"/>
</dbReference>
<feature type="site" description="Important for tRNA non-discrimination" evidence="9">
    <location>
        <position position="83"/>
    </location>
</feature>
<feature type="binding site" evidence="9">
    <location>
        <position position="360"/>
    </location>
    <ligand>
        <name>L-aspartate</name>
        <dbReference type="ChEBI" id="CHEBI:29991"/>
    </ligand>
</feature>
<dbReference type="InterPro" id="IPR047089">
    <property type="entry name" value="Asp-tRNA-ligase_1_N"/>
</dbReference>
<dbReference type="GO" id="GO:0003723">
    <property type="term" value="F:RNA binding"/>
    <property type="evidence" value="ECO:0007669"/>
    <property type="project" value="TreeGrafter"/>
</dbReference>
<dbReference type="Gene3D" id="2.40.50.140">
    <property type="entry name" value="Nucleic acid-binding proteins"/>
    <property type="match status" value="1"/>
</dbReference>
<dbReference type="KEGG" id="sacd:HS1genome_0852"/>
<dbReference type="EMBL" id="BMQS01000011">
    <property type="protein sequence ID" value="GGT96952.1"/>
    <property type="molecule type" value="Genomic_DNA"/>
</dbReference>
<evidence type="ECO:0000256" key="5">
    <source>
        <dbReference type="ARBA" id="ARBA00022741"/>
    </source>
</evidence>
<reference evidence="13" key="2">
    <citation type="submission" date="2018-04" db="EMBL/GenBank/DDBJ databases">
        <title>Complete genome sequence of Sulfodiicoccus acidiphilus strain HS-1.</title>
        <authorList>
            <person name="Sakai H.D."/>
            <person name="Kurosawa N."/>
        </authorList>
    </citation>
    <scope>NUCLEOTIDE SEQUENCE [LARGE SCALE GENOMIC DNA]</scope>
    <source>
        <strain evidence="13">HS-1</strain>
    </source>
</reference>
<feature type="binding site" evidence="9">
    <location>
        <position position="356"/>
    </location>
    <ligand>
        <name>L-aspartate</name>
        <dbReference type="ChEBI" id="CHEBI:29991"/>
    </ligand>
</feature>
<proteinExistence type="inferred from homology"/>
<dbReference type="EMBL" id="AP018553">
    <property type="protein sequence ID" value="BBD72463.1"/>
    <property type="molecule type" value="Genomic_DNA"/>
</dbReference>
<dbReference type="InterPro" id="IPR012340">
    <property type="entry name" value="NA-bd_OB-fold"/>
</dbReference>
<dbReference type="InterPro" id="IPR004365">
    <property type="entry name" value="NA-bd_OB_tRNA"/>
</dbReference>
<dbReference type="Pfam" id="PF00152">
    <property type="entry name" value="tRNA-synt_2"/>
    <property type="match status" value="1"/>
</dbReference>
<evidence type="ECO:0000313" key="12">
    <source>
        <dbReference type="EMBL" id="GGT96952.1"/>
    </source>
</evidence>
<accession>A0A348B2R1</accession>
<reference evidence="12" key="1">
    <citation type="journal article" date="2014" name="Int. J. Syst. Evol. Microbiol.">
        <title>Complete genome sequence of Corynebacterium casei LMG S-19264T (=DSM 44701T), isolated from a smear-ripened cheese.</title>
        <authorList>
            <consortium name="US DOE Joint Genome Institute (JGI-PGF)"/>
            <person name="Walter F."/>
            <person name="Albersmeier A."/>
            <person name="Kalinowski J."/>
            <person name="Ruckert C."/>
        </authorList>
    </citation>
    <scope>NUCLEOTIDE SEQUENCE</scope>
    <source>
        <strain evidence="12">JCM 31740</strain>
    </source>
</reference>
<dbReference type="PRINTS" id="PR01042">
    <property type="entry name" value="TRNASYNTHASP"/>
</dbReference>
<dbReference type="PANTHER" id="PTHR43450:SF1">
    <property type="entry name" value="ASPARTATE--TRNA LIGASE, CYTOPLASMIC"/>
    <property type="match status" value="1"/>
</dbReference>
<keyword evidence="4 9" id="KW-0436">Ligase</keyword>
<dbReference type="GO" id="GO:0000287">
    <property type="term" value="F:magnesium ion binding"/>
    <property type="evidence" value="ECO:0007669"/>
    <property type="project" value="UniProtKB-UniRule"/>
</dbReference>
<dbReference type="InterPro" id="IPR004523">
    <property type="entry name" value="Asp-tRNA_synthase_2"/>
</dbReference>
<comment type="cofactor">
    <cofactor evidence="9">
        <name>Mg(2+)</name>
        <dbReference type="ChEBI" id="CHEBI:18420"/>
    </cofactor>
    <text evidence="9">Binds 3 Mg(2+) cations per subunit. The strongest magnesium site (Mg1) is bound to the beta- and gamma-phosphates of ATP and four water molecules complete its coordination sphere.</text>
</comment>
<dbReference type="NCBIfam" id="TIGR00458">
    <property type="entry name" value="aspS_nondisc"/>
    <property type="match status" value="1"/>
</dbReference>
<comment type="function">
    <text evidence="9">Aspartyl-tRNA synthetase with relaxed tRNA specificity since it is able to aspartylate not only its cognate tRNA(Asp) but also tRNA(Asn). Reaction proceeds in two steps: L-aspartate is first activated by ATP to form Asp-AMP and then transferred to the acceptor end of tRNA(Asp/Asn).</text>
</comment>
<keyword evidence="6 9" id="KW-0067">ATP-binding</keyword>
<comment type="caution">
    <text evidence="9">Lacks conserved residue(s) required for the propagation of feature annotation.</text>
</comment>
<evidence type="ECO:0000259" key="10">
    <source>
        <dbReference type="PROSITE" id="PS50862"/>
    </source>
</evidence>
<dbReference type="Gene3D" id="3.30.930.10">
    <property type="entry name" value="Bira Bifunctional Protein, Domain 2"/>
    <property type="match status" value="1"/>
</dbReference>
<reference evidence="11" key="3">
    <citation type="journal article" date="2019" name="BMC Res. Notes">
        <title>Complete genome sequence of the Sulfodiicoccus acidiphilus strain HS-1T, the first crenarchaeon that lacks polB3, isolated from an acidic hot spring in Ohwaku-dani, Hakone, Japan.</title>
        <authorList>
            <person name="Sakai H.D."/>
            <person name="Kurosawa N."/>
        </authorList>
    </citation>
    <scope>NUCLEOTIDE SEQUENCE</scope>
    <source>
        <strain evidence="11">HS-1</strain>
    </source>
</reference>
<dbReference type="PROSITE" id="PS50862">
    <property type="entry name" value="AA_TRNA_LIGASE_II"/>
    <property type="match status" value="1"/>
</dbReference>
<dbReference type="CDD" id="cd00776">
    <property type="entry name" value="AsxRS_core"/>
    <property type="match status" value="1"/>
</dbReference>
<dbReference type="AlphaFoldDB" id="A0A348B2R1"/>
<dbReference type="InterPro" id="IPR004364">
    <property type="entry name" value="Aa-tRNA-synt_II"/>
</dbReference>
<comment type="similarity">
    <text evidence="2 9">Belongs to the class-II aminoacyl-tRNA synthetase family. Type 2 subfamily.</text>
</comment>
<feature type="region of interest" description="Aspartate" evidence="9">
    <location>
        <begin position="190"/>
        <end position="193"/>
    </location>
</feature>
<keyword evidence="7 9" id="KW-0648">Protein biosynthesis</keyword>
<feature type="domain" description="Aminoacyl-transfer RNA synthetases class-II family profile" evidence="10">
    <location>
        <begin position="135"/>
        <end position="430"/>
    </location>
</feature>
<organism evidence="11 13">
    <name type="scientific">Sulfodiicoccus acidiphilus</name>
    <dbReference type="NCBI Taxonomy" id="1670455"/>
    <lineage>
        <taxon>Archaea</taxon>
        <taxon>Thermoproteota</taxon>
        <taxon>Thermoprotei</taxon>
        <taxon>Sulfolobales</taxon>
        <taxon>Sulfolobaceae</taxon>
        <taxon>Sulfodiicoccus</taxon>
    </lineage>
</organism>
<dbReference type="GO" id="GO:0017101">
    <property type="term" value="C:aminoacyl-tRNA synthetase multienzyme complex"/>
    <property type="evidence" value="ECO:0007669"/>
    <property type="project" value="TreeGrafter"/>
</dbReference>
<dbReference type="HAMAP" id="MF_02075">
    <property type="entry name" value="Asp_tRNA_synth_type2"/>
    <property type="match status" value="1"/>
</dbReference>
<comment type="catalytic activity">
    <reaction evidence="9">
        <text>tRNA(Asx) + L-aspartate + ATP = L-aspartyl-tRNA(Asx) + AMP + diphosphate</text>
        <dbReference type="Rhea" id="RHEA:18349"/>
        <dbReference type="Rhea" id="RHEA-COMP:9710"/>
        <dbReference type="Rhea" id="RHEA-COMP:9711"/>
        <dbReference type="ChEBI" id="CHEBI:29991"/>
        <dbReference type="ChEBI" id="CHEBI:30616"/>
        <dbReference type="ChEBI" id="CHEBI:33019"/>
        <dbReference type="ChEBI" id="CHEBI:78442"/>
        <dbReference type="ChEBI" id="CHEBI:78516"/>
        <dbReference type="ChEBI" id="CHEBI:456215"/>
        <dbReference type="EC" id="6.1.1.23"/>
    </reaction>
</comment>
<dbReference type="Proteomes" id="UP000616143">
    <property type="component" value="Unassembled WGS sequence"/>
</dbReference>
<dbReference type="PANTHER" id="PTHR43450">
    <property type="entry name" value="ASPARTYL-TRNA SYNTHETASE"/>
    <property type="match status" value="1"/>
</dbReference>
<keyword evidence="8 9" id="KW-0030">Aminoacyl-tRNA synthetase</keyword>
<dbReference type="Pfam" id="PF01336">
    <property type="entry name" value="tRNA_anti-codon"/>
    <property type="match status" value="1"/>
</dbReference>
<feature type="binding site" evidence="9">
    <location>
        <position position="353"/>
    </location>
    <ligand>
        <name>Mg(2+)</name>
        <dbReference type="ChEBI" id="CHEBI:18420"/>
        <label>2</label>
    </ligand>
</feature>
<feature type="binding site" evidence="9">
    <location>
        <position position="211"/>
    </location>
    <ligand>
        <name>L-aspartate</name>
        <dbReference type="ChEBI" id="CHEBI:29991"/>
    </ligand>
</feature>
<dbReference type="GO" id="GO:0005829">
    <property type="term" value="C:cytosol"/>
    <property type="evidence" value="ECO:0007669"/>
    <property type="project" value="TreeGrafter"/>
</dbReference>
<dbReference type="SUPFAM" id="SSF55681">
    <property type="entry name" value="Class II aaRS and biotin synthetases"/>
    <property type="match status" value="1"/>
</dbReference>
<comment type="subcellular location">
    <subcellularLocation>
        <location evidence="1 9">Cytoplasm</location>
    </subcellularLocation>
</comment>
<keyword evidence="9" id="KW-0479">Metal-binding</keyword>
<dbReference type="GO" id="GO:0050560">
    <property type="term" value="F:aspartate-tRNA(Asn) ligase activity"/>
    <property type="evidence" value="ECO:0007669"/>
    <property type="project" value="UniProtKB-EC"/>
</dbReference>
<feature type="binding site" evidence="9">
    <location>
        <begin position="401"/>
        <end position="404"/>
    </location>
    <ligand>
        <name>ATP</name>
        <dbReference type="ChEBI" id="CHEBI:30616"/>
    </ligand>
</feature>
<dbReference type="CDD" id="cd04317">
    <property type="entry name" value="EcAspRS_like_N"/>
    <property type="match status" value="1"/>
</dbReference>
<sequence length="430" mass="48638">MMFKTHTAREVNESLEGKDIFLAGWVHTLRDLGGKKFIVLRDGTGIVQLVVEKGDQAFHSAQELTQESVVRVKGTVKVDKRAPRGIEVKVSELSILSKAKAPLPLDVSDKVSADIDTRLRERVLDLRRLEMQAVMKIQSAAVKAFRQKLYARGFLEVFTPKIIASATEGGAALFPVIYFGREAFLAQSPQLYKELLAGSVERVFEVAPAWRAEESDTPYHLSEFVSMDVEAAFFDYNDVMELLEDLIKGMLDGVGSECSECLKQLNYELPKFEFPIPRITYRESIEILRKEGEDVKFGDDLSTPYLRVLNKALRKDLYFITDWPSSARPFYTKARSDDPTVSESFDLIYKSLEIVSGSTRNSSREVLEEALKQRGLNPQSFEFFLRWFDYGMPPHAGFGMGLSRVMLMLTGLSSVKDVVAFPRDKKRLTP</sequence>
<dbReference type="GO" id="GO:0006422">
    <property type="term" value="P:aspartyl-tRNA aminoacylation"/>
    <property type="evidence" value="ECO:0007669"/>
    <property type="project" value="UniProtKB-UniRule"/>
</dbReference>
<evidence type="ECO:0000256" key="3">
    <source>
        <dbReference type="ARBA" id="ARBA00022490"/>
    </source>
</evidence>
<evidence type="ECO:0000256" key="9">
    <source>
        <dbReference type="HAMAP-Rule" id="MF_02075"/>
    </source>
</evidence>
<dbReference type="InterPro" id="IPR045864">
    <property type="entry name" value="aa-tRNA-synth_II/BPL/LPL"/>
</dbReference>
<dbReference type="GO" id="GO:0004815">
    <property type="term" value="F:aspartate-tRNA ligase activity"/>
    <property type="evidence" value="ECO:0007669"/>
    <property type="project" value="UniProtKB-UniRule"/>
</dbReference>
<dbReference type="GO" id="GO:0005524">
    <property type="term" value="F:ATP binding"/>
    <property type="evidence" value="ECO:0007669"/>
    <property type="project" value="UniProtKB-UniRule"/>
</dbReference>
<dbReference type="NCBIfam" id="NF003483">
    <property type="entry name" value="PRK05159.1"/>
    <property type="match status" value="1"/>
</dbReference>
<keyword evidence="13" id="KW-1185">Reference proteome</keyword>
<dbReference type="FunFam" id="3.30.930.10:FF:000038">
    <property type="entry name" value="Aspartate--tRNA ligase"/>
    <property type="match status" value="1"/>
</dbReference>
<keyword evidence="9" id="KW-0460">Magnesium</keyword>
<reference evidence="12" key="4">
    <citation type="submission" date="2020-09" db="EMBL/GenBank/DDBJ databases">
        <authorList>
            <person name="Sun Q."/>
            <person name="Ohkuma M."/>
        </authorList>
    </citation>
    <scope>NUCLEOTIDE SEQUENCE</scope>
    <source>
        <strain evidence="12">JCM 31740</strain>
    </source>
</reference>
<comment type="subunit">
    <text evidence="9">Homodimer.</text>
</comment>